<name>A0A9W4SYQ8_9GLOM</name>
<organism evidence="1 2">
    <name type="scientific">Funneliformis geosporum</name>
    <dbReference type="NCBI Taxonomy" id="1117311"/>
    <lineage>
        <taxon>Eukaryota</taxon>
        <taxon>Fungi</taxon>
        <taxon>Fungi incertae sedis</taxon>
        <taxon>Mucoromycota</taxon>
        <taxon>Glomeromycotina</taxon>
        <taxon>Glomeromycetes</taxon>
        <taxon>Glomerales</taxon>
        <taxon>Glomeraceae</taxon>
        <taxon>Funneliformis</taxon>
    </lineage>
</organism>
<reference evidence="1" key="1">
    <citation type="submission" date="2022-08" db="EMBL/GenBank/DDBJ databases">
        <authorList>
            <person name="Kallberg Y."/>
            <person name="Tangrot J."/>
            <person name="Rosling A."/>
        </authorList>
    </citation>
    <scope>NUCLEOTIDE SEQUENCE</scope>
    <source>
        <strain evidence="1">Wild A</strain>
    </source>
</reference>
<sequence length="51" mass="6019">KDIGEYLYKICDDSIRPRHFLSVDNADEIEAILSNYESHSLYQFINKDEPL</sequence>
<keyword evidence="2" id="KW-1185">Reference proteome</keyword>
<proteinExistence type="predicted"/>
<comment type="caution">
    <text evidence="1">The sequence shown here is derived from an EMBL/GenBank/DDBJ whole genome shotgun (WGS) entry which is preliminary data.</text>
</comment>
<evidence type="ECO:0000313" key="1">
    <source>
        <dbReference type="EMBL" id="CAI2188478.1"/>
    </source>
</evidence>
<dbReference type="EMBL" id="CAMKVN010005223">
    <property type="protein sequence ID" value="CAI2188478.1"/>
    <property type="molecule type" value="Genomic_DNA"/>
</dbReference>
<dbReference type="OrthoDB" id="2399448at2759"/>
<dbReference type="Proteomes" id="UP001153678">
    <property type="component" value="Unassembled WGS sequence"/>
</dbReference>
<gene>
    <name evidence="1" type="ORF">FWILDA_LOCUS13600</name>
</gene>
<evidence type="ECO:0000313" key="2">
    <source>
        <dbReference type="Proteomes" id="UP001153678"/>
    </source>
</evidence>
<feature type="non-terminal residue" evidence="1">
    <location>
        <position position="1"/>
    </location>
</feature>
<accession>A0A9W4SYQ8</accession>
<dbReference type="AlphaFoldDB" id="A0A9W4SYQ8"/>
<protein>
    <submittedName>
        <fullName evidence="1">11597_t:CDS:1</fullName>
    </submittedName>
</protein>